<dbReference type="SUPFAM" id="SSF46785">
    <property type="entry name" value="Winged helix' DNA-binding domain"/>
    <property type="match status" value="1"/>
</dbReference>
<evidence type="ECO:0000259" key="4">
    <source>
        <dbReference type="PROSITE" id="PS51118"/>
    </source>
</evidence>
<dbReference type="Proteomes" id="UP000269352">
    <property type="component" value="Unassembled WGS sequence"/>
</dbReference>
<evidence type="ECO:0000256" key="1">
    <source>
        <dbReference type="ARBA" id="ARBA00023015"/>
    </source>
</evidence>
<keyword evidence="1" id="KW-0805">Transcription regulation</keyword>
<sequence length="126" mass="14066">MRCLQKETSCPAEITICLIGNKWKLLILRELSFGTKRFGELLRKVVGISQKVLTQSLRSMEEDGLISRKVYAEVPPKVEYTMTALAKDLSKLLDLMADWGLKYKALYTKKPKTASGKDEAAALGKG</sequence>
<dbReference type="EMBL" id="BGZN01000023">
    <property type="protein sequence ID" value="GBR73883.1"/>
    <property type="molecule type" value="Genomic_DNA"/>
</dbReference>
<proteinExistence type="predicted"/>
<dbReference type="Gene3D" id="1.10.10.10">
    <property type="entry name" value="Winged helix-like DNA-binding domain superfamily/Winged helix DNA-binding domain"/>
    <property type="match status" value="1"/>
</dbReference>
<keyword evidence="6" id="KW-1185">Reference proteome</keyword>
<gene>
    <name evidence="5" type="ORF">NO1_1154</name>
</gene>
<keyword evidence="2" id="KW-0238">DNA-binding</keyword>
<dbReference type="Pfam" id="PF01638">
    <property type="entry name" value="HxlR"/>
    <property type="match status" value="1"/>
</dbReference>
<keyword evidence="3" id="KW-0804">Transcription</keyword>
<evidence type="ECO:0000313" key="5">
    <source>
        <dbReference type="EMBL" id="GBR73883.1"/>
    </source>
</evidence>
<evidence type="ECO:0000256" key="2">
    <source>
        <dbReference type="ARBA" id="ARBA00023125"/>
    </source>
</evidence>
<dbReference type="InterPro" id="IPR002577">
    <property type="entry name" value="HTH_HxlR"/>
</dbReference>
<name>A0A388TBS4_TERA1</name>
<dbReference type="PROSITE" id="PS51118">
    <property type="entry name" value="HTH_HXLR"/>
    <property type="match status" value="1"/>
</dbReference>
<evidence type="ECO:0000256" key="3">
    <source>
        <dbReference type="ARBA" id="ARBA00023163"/>
    </source>
</evidence>
<feature type="domain" description="HTH hxlR-type" evidence="4">
    <location>
        <begin position="10"/>
        <end position="108"/>
    </location>
</feature>
<dbReference type="InterPro" id="IPR036390">
    <property type="entry name" value="WH_DNA-bd_sf"/>
</dbReference>
<reference evidence="5 6" key="1">
    <citation type="journal article" date="2019" name="ISME J.">
        <title>Genome analyses of uncultured TG2/ZB3 bacteria in 'Margulisbacteria' specifically attached to ectosymbiotic spirochetes of protists in the termite gut.</title>
        <authorList>
            <person name="Utami Y.D."/>
            <person name="Kuwahara H."/>
            <person name="Igai K."/>
            <person name="Murakami T."/>
            <person name="Sugaya K."/>
            <person name="Morikawa T."/>
            <person name="Nagura Y."/>
            <person name="Yuki M."/>
            <person name="Deevong P."/>
            <person name="Inoue T."/>
            <person name="Kihara K."/>
            <person name="Lo N."/>
            <person name="Yamada A."/>
            <person name="Ohkuma M."/>
            <person name="Hongoh Y."/>
        </authorList>
    </citation>
    <scope>NUCLEOTIDE SEQUENCE [LARGE SCALE GENOMIC DNA]</scope>
    <source>
        <strain evidence="5">NkOx7-01</strain>
    </source>
</reference>
<dbReference type="PANTHER" id="PTHR33204">
    <property type="entry name" value="TRANSCRIPTIONAL REGULATOR, MARR FAMILY"/>
    <property type="match status" value="1"/>
</dbReference>
<comment type="caution">
    <text evidence="5">The sequence shown here is derived from an EMBL/GenBank/DDBJ whole genome shotgun (WGS) entry which is preliminary data.</text>
</comment>
<dbReference type="AlphaFoldDB" id="A0A388TBS4"/>
<protein>
    <submittedName>
        <fullName evidence="5">Transcriptional regulator MarR family</fullName>
    </submittedName>
</protein>
<accession>A0A388TBS4</accession>
<dbReference type="InterPro" id="IPR036388">
    <property type="entry name" value="WH-like_DNA-bd_sf"/>
</dbReference>
<organism evidence="5 6">
    <name type="scientific">Termititenax aidoneus</name>
    <dbReference type="NCBI Taxonomy" id="2218524"/>
    <lineage>
        <taxon>Bacteria</taxon>
        <taxon>Bacillati</taxon>
        <taxon>Candidatus Margulisiibacteriota</taxon>
        <taxon>Candidatus Termititenacia</taxon>
        <taxon>Candidatus Termititenacales</taxon>
        <taxon>Candidatus Termititenacaceae</taxon>
        <taxon>Candidatus Termititenax</taxon>
    </lineage>
</organism>
<dbReference type="GO" id="GO:0003677">
    <property type="term" value="F:DNA binding"/>
    <property type="evidence" value="ECO:0007669"/>
    <property type="project" value="UniProtKB-KW"/>
</dbReference>
<dbReference type="PANTHER" id="PTHR33204:SF37">
    <property type="entry name" value="HTH-TYPE TRANSCRIPTIONAL REGULATOR YODB"/>
    <property type="match status" value="1"/>
</dbReference>
<evidence type="ECO:0000313" key="6">
    <source>
        <dbReference type="Proteomes" id="UP000269352"/>
    </source>
</evidence>